<dbReference type="InterPro" id="IPR000182">
    <property type="entry name" value="GNAT_dom"/>
</dbReference>
<name>G2Q916_THET4</name>
<gene>
    <name evidence="2" type="ORF">MYCTH_2058169</name>
</gene>
<reference evidence="2 3" key="1">
    <citation type="journal article" date="2011" name="Nat. Biotechnol.">
        <title>Comparative genomic analysis of the thermophilic biomass-degrading fungi Myceliophthora thermophila and Thielavia terrestris.</title>
        <authorList>
            <person name="Berka R.M."/>
            <person name="Grigoriev I.V."/>
            <person name="Otillar R."/>
            <person name="Salamov A."/>
            <person name="Grimwood J."/>
            <person name="Reid I."/>
            <person name="Ishmael N."/>
            <person name="John T."/>
            <person name="Darmond C."/>
            <person name="Moisan M.-C."/>
            <person name="Henrissat B."/>
            <person name="Coutinho P.M."/>
            <person name="Lombard V."/>
            <person name="Natvig D.O."/>
            <person name="Lindquist E."/>
            <person name="Schmutz J."/>
            <person name="Lucas S."/>
            <person name="Harris P."/>
            <person name="Powlowski J."/>
            <person name="Bellemare A."/>
            <person name="Taylor D."/>
            <person name="Butler G."/>
            <person name="de Vries R.P."/>
            <person name="Allijn I.E."/>
            <person name="van den Brink J."/>
            <person name="Ushinsky S."/>
            <person name="Storms R."/>
            <person name="Powell A.J."/>
            <person name="Paulsen I.T."/>
            <person name="Elbourne L.D.H."/>
            <person name="Baker S.E."/>
            <person name="Magnuson J."/>
            <person name="LaBoissiere S."/>
            <person name="Clutterbuck A.J."/>
            <person name="Martinez D."/>
            <person name="Wogulis M."/>
            <person name="de Leon A.L."/>
            <person name="Rey M.W."/>
            <person name="Tsang A."/>
        </authorList>
    </citation>
    <scope>NUCLEOTIDE SEQUENCE [LARGE SCALE GENOMIC DNA]</scope>
    <source>
        <strain evidence="3">ATCC 42464 / BCRC 31852 / DSM 1799</strain>
    </source>
</reference>
<dbReference type="Gene3D" id="3.40.630.30">
    <property type="match status" value="1"/>
</dbReference>
<evidence type="ECO:0000313" key="2">
    <source>
        <dbReference type="EMBL" id="AEO57160.1"/>
    </source>
</evidence>
<dbReference type="GeneID" id="11512458"/>
<feature type="domain" description="N-acetyltransferase" evidence="1">
    <location>
        <begin position="67"/>
        <end position="123"/>
    </location>
</feature>
<dbReference type="STRING" id="573729.G2Q916"/>
<dbReference type="OrthoDB" id="2019666at2759"/>
<dbReference type="OMA" id="NVCWITQ"/>
<dbReference type="AlphaFoldDB" id="G2Q916"/>
<dbReference type="EMBL" id="CP003003">
    <property type="protein sequence ID" value="AEO57160.1"/>
    <property type="molecule type" value="Genomic_DNA"/>
</dbReference>
<dbReference type="KEGG" id="mtm:MYCTH_2058169"/>
<dbReference type="RefSeq" id="XP_003662405.1">
    <property type="nucleotide sequence ID" value="XM_003662357.1"/>
</dbReference>
<keyword evidence="3" id="KW-1185">Reference proteome</keyword>
<dbReference type="InterPro" id="IPR016181">
    <property type="entry name" value="Acyl_CoA_acyltransferase"/>
</dbReference>
<sequence length="266" mass="29980">MNTAFNALGSSSLRSAEFESKDMTDEMLIEAAQLFSEHYGIWNAPEYKRGIPTPMSASRLRRSYLPVGAYSSYVCVHVDGTLAGHAFACRWTYHGRRVCWVTQLVVHRDFRERRLATRLLEKLRKNDDEVFGIMSSHPAACIALSKACSEFSFPHVPLGFMQTCAREVMAGSPISYVRDAKLCGSLFQPDGASHLGLVSGVDTNFFVDHEEPLSALEWLQAEGLWPLGSLPDGHEFLLVFEVSRRRSRRRAFRRGVSPCQEFRRGV</sequence>
<dbReference type="HOGENOM" id="CLU_056576_0_0_1"/>
<accession>G2Q916</accession>
<dbReference type="InParanoid" id="G2Q916"/>
<dbReference type="Pfam" id="PF00583">
    <property type="entry name" value="Acetyltransf_1"/>
    <property type="match status" value="1"/>
</dbReference>
<dbReference type="Proteomes" id="UP000007322">
    <property type="component" value="Chromosome 2"/>
</dbReference>
<evidence type="ECO:0000259" key="1">
    <source>
        <dbReference type="Pfam" id="PF00583"/>
    </source>
</evidence>
<protein>
    <recommendedName>
        <fullName evidence="1">N-acetyltransferase domain-containing protein</fullName>
    </recommendedName>
</protein>
<dbReference type="SUPFAM" id="SSF55729">
    <property type="entry name" value="Acyl-CoA N-acyltransferases (Nat)"/>
    <property type="match status" value="1"/>
</dbReference>
<dbReference type="eggNOG" id="ENOG502S5C5">
    <property type="taxonomic scope" value="Eukaryota"/>
</dbReference>
<dbReference type="GO" id="GO:0016747">
    <property type="term" value="F:acyltransferase activity, transferring groups other than amino-acyl groups"/>
    <property type="evidence" value="ECO:0007669"/>
    <property type="project" value="InterPro"/>
</dbReference>
<organism evidence="2 3">
    <name type="scientific">Thermothelomyces thermophilus (strain ATCC 42464 / BCRC 31852 / DSM 1799)</name>
    <name type="common">Sporotrichum thermophile</name>
    <dbReference type="NCBI Taxonomy" id="573729"/>
    <lineage>
        <taxon>Eukaryota</taxon>
        <taxon>Fungi</taxon>
        <taxon>Dikarya</taxon>
        <taxon>Ascomycota</taxon>
        <taxon>Pezizomycotina</taxon>
        <taxon>Sordariomycetes</taxon>
        <taxon>Sordariomycetidae</taxon>
        <taxon>Sordariales</taxon>
        <taxon>Chaetomiaceae</taxon>
        <taxon>Thermothelomyces</taxon>
    </lineage>
</organism>
<proteinExistence type="predicted"/>
<evidence type="ECO:0000313" key="3">
    <source>
        <dbReference type="Proteomes" id="UP000007322"/>
    </source>
</evidence>
<dbReference type="CDD" id="cd04301">
    <property type="entry name" value="NAT_SF"/>
    <property type="match status" value="1"/>
</dbReference>
<dbReference type="VEuPathDB" id="FungiDB:MYCTH_2058169"/>